<proteinExistence type="inferred from homology"/>
<dbReference type="PANTHER" id="PTHR30126:SF40">
    <property type="entry name" value="HTH-TYPE TRANSCRIPTIONAL REGULATOR GLTR"/>
    <property type="match status" value="1"/>
</dbReference>
<name>A0A9X3Z384_9BACL</name>
<dbReference type="InterPro" id="IPR005119">
    <property type="entry name" value="LysR_subst-bd"/>
</dbReference>
<dbReference type="CDD" id="cd05466">
    <property type="entry name" value="PBP2_LTTR_substrate"/>
    <property type="match status" value="1"/>
</dbReference>
<comment type="caution">
    <text evidence="6">The sequence shown here is derived from an EMBL/GenBank/DDBJ whole genome shotgun (WGS) entry which is preliminary data.</text>
</comment>
<dbReference type="Gene3D" id="3.40.190.10">
    <property type="entry name" value="Periplasmic binding protein-like II"/>
    <property type="match status" value="2"/>
</dbReference>
<dbReference type="SUPFAM" id="SSF53850">
    <property type="entry name" value="Periplasmic binding protein-like II"/>
    <property type="match status" value="1"/>
</dbReference>
<reference evidence="6" key="1">
    <citation type="submission" date="2022-12" db="EMBL/GenBank/DDBJ databases">
        <title>Draft genome sequence of the thermophilic strain Brevibacillus thermoruber HT42, isolated from Los Humeros, Puebla, Mexico, with biotechnological potential.</title>
        <authorList>
            <person name="Lara Sanchez J."/>
            <person name="Solis Palacios R."/>
            <person name="Bustos Baena A.S."/>
            <person name="Ruz Baez A.E."/>
            <person name="Espinosa Luna G."/>
            <person name="Oliart Ros R.M."/>
        </authorList>
    </citation>
    <scope>NUCLEOTIDE SEQUENCE</scope>
    <source>
        <strain evidence="6">HT42</strain>
    </source>
</reference>
<evidence type="ECO:0000313" key="7">
    <source>
        <dbReference type="Proteomes" id="UP001151071"/>
    </source>
</evidence>
<accession>A0A9X3Z384</accession>
<evidence type="ECO:0000256" key="4">
    <source>
        <dbReference type="ARBA" id="ARBA00023163"/>
    </source>
</evidence>
<evidence type="ECO:0000256" key="1">
    <source>
        <dbReference type="ARBA" id="ARBA00009437"/>
    </source>
</evidence>
<dbReference type="GO" id="GO:0000976">
    <property type="term" value="F:transcription cis-regulatory region binding"/>
    <property type="evidence" value="ECO:0007669"/>
    <property type="project" value="TreeGrafter"/>
</dbReference>
<keyword evidence="7" id="KW-1185">Reference proteome</keyword>
<keyword evidence="3" id="KW-0238">DNA-binding</keyword>
<dbReference type="PANTHER" id="PTHR30126">
    <property type="entry name" value="HTH-TYPE TRANSCRIPTIONAL REGULATOR"/>
    <property type="match status" value="1"/>
</dbReference>
<dbReference type="RefSeq" id="WP_044900184.1">
    <property type="nucleotide sequence ID" value="NZ_JAPYYP010000008.1"/>
</dbReference>
<dbReference type="GO" id="GO:0003700">
    <property type="term" value="F:DNA-binding transcription factor activity"/>
    <property type="evidence" value="ECO:0007669"/>
    <property type="project" value="InterPro"/>
</dbReference>
<sequence length="307" mass="34748">MNIENLEAFVYVVHFNSFNKAADALFLSQPSITARIQSLERELDVKLFQRDGRNVSLTEKGKQFLPYAQQILQSYKKGKQHLQRNQTTLDELRIGCTASVSAYIIPEILPRLKQQYPGLRIKLVTASTETILEKVLQKEIDVGLVRNISHPLVDSVMFYEDPIRLYVHQGHRFIEQPPSTMEEVGGQSLVFFECGSLDWIKLHRLFETLHRPPVIDVYIDNLEAAKKCIAKGMGIGFLPDLCVRKEVQDRRLFPIRIPSLASLSLRTNLISLKGEGAGIRKLFAEIPWDVGAADAASDVSLNVSMCR</sequence>
<evidence type="ECO:0000256" key="2">
    <source>
        <dbReference type="ARBA" id="ARBA00023015"/>
    </source>
</evidence>
<dbReference type="FunFam" id="1.10.10.10:FF:000001">
    <property type="entry name" value="LysR family transcriptional regulator"/>
    <property type="match status" value="1"/>
</dbReference>
<dbReference type="AlphaFoldDB" id="A0A9X3Z384"/>
<evidence type="ECO:0000313" key="6">
    <source>
        <dbReference type="EMBL" id="MDA5108453.1"/>
    </source>
</evidence>
<evidence type="ECO:0000259" key="5">
    <source>
        <dbReference type="PROSITE" id="PS50931"/>
    </source>
</evidence>
<evidence type="ECO:0000256" key="3">
    <source>
        <dbReference type="ARBA" id="ARBA00023125"/>
    </source>
</evidence>
<protein>
    <submittedName>
        <fullName evidence="6">LysR family transcriptional regulator</fullName>
    </submittedName>
</protein>
<dbReference type="InterPro" id="IPR036390">
    <property type="entry name" value="WH_DNA-bd_sf"/>
</dbReference>
<comment type="similarity">
    <text evidence="1">Belongs to the LysR transcriptional regulatory family.</text>
</comment>
<dbReference type="PROSITE" id="PS50931">
    <property type="entry name" value="HTH_LYSR"/>
    <property type="match status" value="1"/>
</dbReference>
<dbReference type="Pfam" id="PF00126">
    <property type="entry name" value="HTH_1"/>
    <property type="match status" value="1"/>
</dbReference>
<dbReference type="PRINTS" id="PR00039">
    <property type="entry name" value="HTHLYSR"/>
</dbReference>
<gene>
    <name evidence="6" type="ORF">O3V59_08775</name>
</gene>
<dbReference type="Pfam" id="PF03466">
    <property type="entry name" value="LysR_substrate"/>
    <property type="match status" value="1"/>
</dbReference>
<dbReference type="Gene3D" id="1.10.10.10">
    <property type="entry name" value="Winged helix-like DNA-binding domain superfamily/Winged helix DNA-binding domain"/>
    <property type="match status" value="1"/>
</dbReference>
<organism evidence="6 7">
    <name type="scientific">Brevibacillus thermoruber</name>
    <dbReference type="NCBI Taxonomy" id="33942"/>
    <lineage>
        <taxon>Bacteria</taxon>
        <taxon>Bacillati</taxon>
        <taxon>Bacillota</taxon>
        <taxon>Bacilli</taxon>
        <taxon>Bacillales</taxon>
        <taxon>Paenibacillaceae</taxon>
        <taxon>Brevibacillus</taxon>
    </lineage>
</organism>
<keyword evidence="4" id="KW-0804">Transcription</keyword>
<dbReference type="InterPro" id="IPR036388">
    <property type="entry name" value="WH-like_DNA-bd_sf"/>
</dbReference>
<dbReference type="SUPFAM" id="SSF46785">
    <property type="entry name" value="Winged helix' DNA-binding domain"/>
    <property type="match status" value="1"/>
</dbReference>
<keyword evidence="2" id="KW-0805">Transcription regulation</keyword>
<dbReference type="InterPro" id="IPR000847">
    <property type="entry name" value="LysR_HTH_N"/>
</dbReference>
<dbReference type="Proteomes" id="UP001151071">
    <property type="component" value="Unassembled WGS sequence"/>
</dbReference>
<dbReference type="EMBL" id="JAPYYP010000008">
    <property type="protein sequence ID" value="MDA5108453.1"/>
    <property type="molecule type" value="Genomic_DNA"/>
</dbReference>
<feature type="domain" description="HTH lysR-type" evidence="5">
    <location>
        <begin position="1"/>
        <end position="58"/>
    </location>
</feature>